<dbReference type="eggNOG" id="ENOG502QQJX">
    <property type="taxonomic scope" value="Eukaryota"/>
</dbReference>
<feature type="signal peptide" evidence="2">
    <location>
        <begin position="1"/>
        <end position="17"/>
    </location>
</feature>
<dbReference type="InParanoid" id="K0KU76"/>
<evidence type="ECO:0000256" key="1">
    <source>
        <dbReference type="ARBA" id="ARBA00022679"/>
    </source>
</evidence>
<keyword evidence="1" id="KW-0808">Transferase</keyword>
<organism evidence="3 4">
    <name type="scientific">Wickerhamomyces ciferrii (strain ATCC 14091 / BCRC 22168 / CBS 111 / JCM 3599 / NBRC 0793 / NRRL Y-1031 F-60-10)</name>
    <name type="common">Yeast</name>
    <name type="synonym">Pichia ciferrii</name>
    <dbReference type="NCBI Taxonomy" id="1206466"/>
    <lineage>
        <taxon>Eukaryota</taxon>
        <taxon>Fungi</taxon>
        <taxon>Dikarya</taxon>
        <taxon>Ascomycota</taxon>
        <taxon>Saccharomycotina</taxon>
        <taxon>Saccharomycetes</taxon>
        <taxon>Phaffomycetales</taxon>
        <taxon>Wickerhamomycetaceae</taxon>
        <taxon>Wickerhamomyces</taxon>
    </lineage>
</organism>
<reference evidence="3 4" key="1">
    <citation type="journal article" date="2012" name="Eukaryot. Cell">
        <title>Draft genome sequence of Wickerhamomyces ciferrii NRRL Y-1031 F-60-10.</title>
        <authorList>
            <person name="Schneider J."/>
            <person name="Andrea H."/>
            <person name="Blom J."/>
            <person name="Jaenicke S."/>
            <person name="Ruckert C."/>
            <person name="Schorsch C."/>
            <person name="Szczepanowski R."/>
            <person name="Farwick M."/>
            <person name="Goesmann A."/>
            <person name="Puhler A."/>
            <person name="Schaffer S."/>
            <person name="Tauch A."/>
            <person name="Kohler T."/>
            <person name="Brinkrolf K."/>
        </authorList>
    </citation>
    <scope>NUCLEOTIDE SEQUENCE [LARGE SCALE GENOMIC DNA]</scope>
    <source>
        <strain evidence="4">ATCC 14091 / BCRC 22168 / CBS 111 / JCM 3599 / NBRC 0793 / NRRL Y-1031 F-60-10</strain>
    </source>
</reference>
<keyword evidence="4" id="KW-1185">Reference proteome</keyword>
<dbReference type="PANTHER" id="PTHR10982:SF21">
    <property type="entry name" value="FATTY ACID SYNTHASE SUBUNIT BETA"/>
    <property type="match status" value="1"/>
</dbReference>
<dbReference type="InterPro" id="IPR050830">
    <property type="entry name" value="Fungal_FAS"/>
</dbReference>
<dbReference type="HOGENOM" id="CLU_1817303_0_0_1"/>
<feature type="chain" id="PRO_5003836493" evidence="2">
    <location>
        <begin position="18"/>
        <end position="142"/>
    </location>
</feature>
<evidence type="ECO:0000313" key="4">
    <source>
        <dbReference type="Proteomes" id="UP000009328"/>
    </source>
</evidence>
<dbReference type="AlphaFoldDB" id="K0KU76"/>
<protein>
    <submittedName>
        <fullName evidence="3">Secreted protein</fullName>
    </submittedName>
</protein>
<dbReference type="InterPro" id="IPR001227">
    <property type="entry name" value="Ac_transferase_dom_sf"/>
</dbReference>
<dbReference type="EMBL" id="CAIF01000264">
    <property type="protein sequence ID" value="CCH46731.1"/>
    <property type="molecule type" value="Genomic_DNA"/>
</dbReference>
<name>K0KU76_WICCF</name>
<dbReference type="GO" id="GO:0016740">
    <property type="term" value="F:transferase activity"/>
    <property type="evidence" value="ECO:0007669"/>
    <property type="project" value="UniProtKB-KW"/>
</dbReference>
<dbReference type="STRING" id="1206466.K0KU76"/>
<evidence type="ECO:0000256" key="2">
    <source>
        <dbReference type="SAM" id="SignalP"/>
    </source>
</evidence>
<evidence type="ECO:0000313" key="3">
    <source>
        <dbReference type="EMBL" id="CCH46731.1"/>
    </source>
</evidence>
<dbReference type="Gene3D" id="3.40.366.10">
    <property type="entry name" value="Malonyl-Coenzyme A Acyl Carrier Protein, domain 2"/>
    <property type="match status" value="1"/>
</dbReference>
<dbReference type="PANTHER" id="PTHR10982">
    <property type="entry name" value="MALONYL COA-ACYL CARRIER PROTEIN TRANSACYLASE"/>
    <property type="match status" value="1"/>
</dbReference>
<proteinExistence type="predicted"/>
<dbReference type="Proteomes" id="UP000009328">
    <property type="component" value="Unassembled WGS sequence"/>
</dbReference>
<keyword evidence="2" id="KW-0732">Signal</keyword>
<comment type="caution">
    <text evidence="3">The sequence shown here is derived from an EMBL/GenBank/DDBJ whole genome shotgun (WGS) entry which is preliminary data.</text>
</comment>
<gene>
    <name evidence="3" type="ORF">BN7_6328</name>
</gene>
<sequence length="142" mass="15767">MLHCIVRLSVLLEDVLATGYSSYGSYHPCELRDLLSGATGNSQVLTSVLAIAESNSWESFFTTLNKSVTFLFFIGVRCYQVYPNTTLPPSILQDSDENGEGVTYPMLSVLYVRGSKRWIDVSLRNFVGSILPGAFLMDIKKL</sequence>
<accession>K0KU76</accession>